<dbReference type="PROSITE" id="PS50212">
    <property type="entry name" value="RASGEF_NTER"/>
    <property type="match status" value="1"/>
</dbReference>
<dbReference type="AlphaFoldDB" id="A0A6B2L6F3"/>
<feature type="domain" description="Ras-GEF" evidence="3">
    <location>
        <begin position="152"/>
        <end position="388"/>
    </location>
</feature>
<dbReference type="InterPro" id="IPR001895">
    <property type="entry name" value="RASGEF_cat_dom"/>
</dbReference>
<dbReference type="SMART" id="SM00229">
    <property type="entry name" value="RasGEFN"/>
    <property type="match status" value="1"/>
</dbReference>
<feature type="domain" description="N-terminal Ras-GEF" evidence="4">
    <location>
        <begin position="1"/>
        <end position="120"/>
    </location>
</feature>
<evidence type="ECO:0008006" key="6">
    <source>
        <dbReference type="Google" id="ProtNLM"/>
    </source>
</evidence>
<reference evidence="5" key="1">
    <citation type="journal article" date="2020" name="J. Eukaryot. Microbiol.">
        <title>De novo Sequencing, Assembly and Annotation of the Transcriptome for the Free-Living Testate Amoeba Arcella intermedia.</title>
        <authorList>
            <person name="Ribeiro G.M."/>
            <person name="Porfirio-Sousa A.L."/>
            <person name="Maurer-Alcala X.X."/>
            <person name="Katz L.A."/>
            <person name="Lahr D.J.G."/>
        </authorList>
    </citation>
    <scope>NUCLEOTIDE SEQUENCE</scope>
</reference>
<dbReference type="Gene3D" id="1.10.840.10">
    <property type="entry name" value="Ras guanine-nucleotide exchange factors catalytic domain"/>
    <property type="match status" value="1"/>
</dbReference>
<dbReference type="Pfam" id="PF00618">
    <property type="entry name" value="RasGEF_N"/>
    <property type="match status" value="1"/>
</dbReference>
<dbReference type="CDD" id="cd06224">
    <property type="entry name" value="REM"/>
    <property type="match status" value="1"/>
</dbReference>
<protein>
    <recommendedName>
        <fullName evidence="6">Ras-GEF domain-containing protein</fullName>
    </recommendedName>
</protein>
<dbReference type="InterPro" id="IPR000651">
    <property type="entry name" value="Ras-like_Gua-exchang_fac_N"/>
</dbReference>
<proteinExistence type="predicted"/>
<keyword evidence="1 2" id="KW-0344">Guanine-nucleotide releasing factor</keyword>
<sequence length="388" mass="44673">MDNLVTRLVSHRIVDPEYSEAFFLSYRIFTTPLQFLEALKIRFFNPKRTTVFEDQQEAKISIQIRIVQVMKEWLNNRACATDFEDRALLSAISEFLSVLDQEPHTKSILPDLIAIMENRIKTQFQVKPNVVVTPDSEMISPLEQLKSIQQIDAKDFAQYLSFDEFKYFQQVPPREFLQQCWLKPNKNLLAPNLLSMTKRFCDISEWVVYEVLLGNTPKERAGIVTFFLQVARELLELQNLSGMAAIMGGLTNASVSRLKKTFQKLHPKYVSLYQQYETDVVGMNNWKNFRAISLNADPPFIPLLAITLKDLTYIEEGNPDFLQGGGINFYKLKRVSLVISDIMSSQSVPYPSPDPMLVKKLDQYLSKNKQKANSLGNNGLFKISKKFE</sequence>
<evidence type="ECO:0000259" key="3">
    <source>
        <dbReference type="PROSITE" id="PS50009"/>
    </source>
</evidence>
<accession>A0A6B2L6F3</accession>
<dbReference type="InterPro" id="IPR023578">
    <property type="entry name" value="Ras_GEF_dom_sf"/>
</dbReference>
<dbReference type="PROSITE" id="PS50009">
    <property type="entry name" value="RASGEF_CAT"/>
    <property type="match status" value="1"/>
</dbReference>
<name>A0A6B2L6F3_9EUKA</name>
<dbReference type="GO" id="GO:0005886">
    <property type="term" value="C:plasma membrane"/>
    <property type="evidence" value="ECO:0007669"/>
    <property type="project" value="TreeGrafter"/>
</dbReference>
<evidence type="ECO:0000256" key="2">
    <source>
        <dbReference type="PROSITE-ProRule" id="PRU00168"/>
    </source>
</evidence>
<dbReference type="GO" id="GO:0007265">
    <property type="term" value="P:Ras protein signal transduction"/>
    <property type="evidence" value="ECO:0007669"/>
    <property type="project" value="TreeGrafter"/>
</dbReference>
<dbReference type="SMART" id="SM00147">
    <property type="entry name" value="RasGEF"/>
    <property type="match status" value="1"/>
</dbReference>
<dbReference type="InterPro" id="IPR036964">
    <property type="entry name" value="RASGEF_cat_dom_sf"/>
</dbReference>
<dbReference type="SUPFAM" id="SSF48366">
    <property type="entry name" value="Ras GEF"/>
    <property type="match status" value="1"/>
</dbReference>
<dbReference type="PANTHER" id="PTHR23113">
    <property type="entry name" value="GUANINE NUCLEOTIDE EXCHANGE FACTOR"/>
    <property type="match status" value="1"/>
</dbReference>
<dbReference type="EMBL" id="GIBP01003577">
    <property type="protein sequence ID" value="NDV32546.1"/>
    <property type="molecule type" value="Transcribed_RNA"/>
</dbReference>
<dbReference type="InterPro" id="IPR008937">
    <property type="entry name" value="Ras-like_GEF"/>
</dbReference>
<evidence type="ECO:0000256" key="1">
    <source>
        <dbReference type="ARBA" id="ARBA00022658"/>
    </source>
</evidence>
<dbReference type="CDD" id="cd00155">
    <property type="entry name" value="RasGEF"/>
    <property type="match status" value="1"/>
</dbReference>
<dbReference type="Gene3D" id="1.20.870.10">
    <property type="entry name" value="Son of sevenless (SoS) protein Chain: S domain 1"/>
    <property type="match status" value="1"/>
</dbReference>
<dbReference type="PANTHER" id="PTHR23113:SF370">
    <property type="entry name" value="RAS GUANINE NUCLEOTIDE EXCHANGE FACTOR P"/>
    <property type="match status" value="1"/>
</dbReference>
<dbReference type="Pfam" id="PF00617">
    <property type="entry name" value="RasGEF"/>
    <property type="match status" value="1"/>
</dbReference>
<dbReference type="GO" id="GO:0005085">
    <property type="term" value="F:guanyl-nucleotide exchange factor activity"/>
    <property type="evidence" value="ECO:0007669"/>
    <property type="project" value="UniProtKB-KW"/>
</dbReference>
<evidence type="ECO:0000313" key="5">
    <source>
        <dbReference type="EMBL" id="NDV32546.1"/>
    </source>
</evidence>
<evidence type="ECO:0000259" key="4">
    <source>
        <dbReference type="PROSITE" id="PS50212"/>
    </source>
</evidence>
<organism evidence="5">
    <name type="scientific">Arcella intermedia</name>
    <dbReference type="NCBI Taxonomy" id="1963864"/>
    <lineage>
        <taxon>Eukaryota</taxon>
        <taxon>Amoebozoa</taxon>
        <taxon>Tubulinea</taxon>
        <taxon>Elardia</taxon>
        <taxon>Arcellinida</taxon>
        <taxon>Sphaerothecina</taxon>
        <taxon>Arcellidae</taxon>
        <taxon>Arcella</taxon>
    </lineage>
</organism>